<accession>A0A368MZU6</accession>
<reference evidence="9 10" key="1">
    <citation type="submission" date="2018-07" db="EMBL/GenBank/DDBJ databases">
        <title>Corallincola holothuriorum sp. nov., a new facultative anaerobe isolated from sea cucumber Apostichopus japonicus.</title>
        <authorList>
            <person name="Xia H."/>
        </authorList>
    </citation>
    <scope>NUCLEOTIDE SEQUENCE [LARGE SCALE GENOMIC DNA]</scope>
    <source>
        <strain evidence="9 10">C4</strain>
    </source>
</reference>
<keyword evidence="10" id="KW-1185">Reference proteome</keyword>
<organism evidence="9 10">
    <name type="scientific">Corallincola holothuriorum</name>
    <dbReference type="NCBI Taxonomy" id="2282215"/>
    <lineage>
        <taxon>Bacteria</taxon>
        <taxon>Pseudomonadati</taxon>
        <taxon>Pseudomonadota</taxon>
        <taxon>Gammaproteobacteria</taxon>
        <taxon>Alteromonadales</taxon>
        <taxon>Psychromonadaceae</taxon>
        <taxon>Corallincola</taxon>
    </lineage>
</organism>
<dbReference type="Pfam" id="PF00254">
    <property type="entry name" value="FKBP_C"/>
    <property type="match status" value="1"/>
</dbReference>
<dbReference type="InterPro" id="IPR000774">
    <property type="entry name" value="PPIase_FKBP_N"/>
</dbReference>
<dbReference type="GO" id="GO:0003755">
    <property type="term" value="F:peptidyl-prolyl cis-trans isomerase activity"/>
    <property type="evidence" value="ECO:0007669"/>
    <property type="project" value="UniProtKB-UniRule"/>
</dbReference>
<evidence type="ECO:0000256" key="3">
    <source>
        <dbReference type="ARBA" id="ARBA00023110"/>
    </source>
</evidence>
<dbReference type="SUPFAM" id="SSF54534">
    <property type="entry name" value="FKBP-like"/>
    <property type="match status" value="1"/>
</dbReference>
<evidence type="ECO:0000313" key="9">
    <source>
        <dbReference type="EMBL" id="RCU43787.1"/>
    </source>
</evidence>
<dbReference type="GO" id="GO:0006457">
    <property type="term" value="P:protein folding"/>
    <property type="evidence" value="ECO:0007669"/>
    <property type="project" value="InterPro"/>
</dbReference>
<dbReference type="Pfam" id="PF01346">
    <property type="entry name" value="FKBP_N"/>
    <property type="match status" value="1"/>
</dbReference>
<keyword evidence="3 5" id="KW-0697">Rotamase</keyword>
<comment type="caution">
    <text evidence="9">The sequence shown here is derived from an EMBL/GenBank/DDBJ whole genome shotgun (WGS) entry which is preliminary data.</text>
</comment>
<evidence type="ECO:0000256" key="2">
    <source>
        <dbReference type="ARBA" id="ARBA00006577"/>
    </source>
</evidence>
<dbReference type="FunFam" id="3.10.50.40:FF:000004">
    <property type="entry name" value="Peptidyl-prolyl cis-trans isomerase"/>
    <property type="match status" value="1"/>
</dbReference>
<sequence length="260" mass="27550">MKTLFKVSLIALGVSALVACQQDAATEAAPAKLETEAQKQAYALGSSVGSFIARNLSEHEALGIQLDRDMVQKGFVEGLGNSGQLSDQEIQTLLQGLDGQLNQARETQAEVLKVENKEKGAAYLVEFAKTEGVTATESGLLYEVMVQGEGAQPKAEDTVTVHYTGTLIDGTKFDSSLDRGQPAVFPLNRVIPGWTEGVQLMNVGSKYKFVIPSELAYGEMGAGTIPPNSTLIFEVELLDVEVAAAAAEAGAADEHEGHAH</sequence>
<proteinExistence type="inferred from homology"/>
<dbReference type="PROSITE" id="PS50059">
    <property type="entry name" value="FKBP_PPIASE"/>
    <property type="match status" value="1"/>
</dbReference>
<dbReference type="InterPro" id="IPR036944">
    <property type="entry name" value="PPIase_FKBP_N_sf"/>
</dbReference>
<evidence type="ECO:0000256" key="6">
    <source>
        <dbReference type="RuleBase" id="RU003915"/>
    </source>
</evidence>
<evidence type="ECO:0000256" key="5">
    <source>
        <dbReference type="PROSITE-ProRule" id="PRU00277"/>
    </source>
</evidence>
<dbReference type="PANTHER" id="PTHR43811:SF19">
    <property type="entry name" value="39 KDA FK506-BINDING NUCLEAR PROTEIN"/>
    <property type="match status" value="1"/>
</dbReference>
<dbReference type="AlphaFoldDB" id="A0A368MZU6"/>
<evidence type="ECO:0000313" key="10">
    <source>
        <dbReference type="Proteomes" id="UP000252558"/>
    </source>
</evidence>
<dbReference type="NCBIfam" id="NF008150">
    <property type="entry name" value="PRK10902.1"/>
    <property type="match status" value="1"/>
</dbReference>
<dbReference type="Gene3D" id="3.10.50.40">
    <property type="match status" value="1"/>
</dbReference>
<dbReference type="PROSITE" id="PS51257">
    <property type="entry name" value="PROKAR_LIPOPROTEIN"/>
    <property type="match status" value="1"/>
</dbReference>
<feature type="domain" description="PPIase FKBP-type" evidence="8">
    <location>
        <begin position="156"/>
        <end position="241"/>
    </location>
</feature>
<dbReference type="Gene3D" id="1.10.287.460">
    <property type="entry name" value="Peptidyl-prolyl cis-trans isomerase, FKBP-type, N-terminal domain"/>
    <property type="match status" value="1"/>
</dbReference>
<evidence type="ECO:0000256" key="1">
    <source>
        <dbReference type="ARBA" id="ARBA00000971"/>
    </source>
</evidence>
<gene>
    <name evidence="9" type="ORF">DU002_18065</name>
</gene>
<name>A0A368MZU6_9GAMM</name>
<evidence type="ECO:0000256" key="4">
    <source>
        <dbReference type="ARBA" id="ARBA00023235"/>
    </source>
</evidence>
<dbReference type="EC" id="5.2.1.8" evidence="6"/>
<dbReference type="EMBL" id="QPID01000014">
    <property type="protein sequence ID" value="RCU43787.1"/>
    <property type="molecule type" value="Genomic_DNA"/>
</dbReference>
<dbReference type="InterPro" id="IPR001179">
    <property type="entry name" value="PPIase_FKBP_dom"/>
</dbReference>
<keyword evidence="7" id="KW-0732">Signal</keyword>
<comment type="similarity">
    <text evidence="2 6">Belongs to the FKBP-type PPIase family.</text>
</comment>
<dbReference type="PANTHER" id="PTHR43811">
    <property type="entry name" value="FKBP-TYPE PEPTIDYL-PROLYL CIS-TRANS ISOMERASE FKPA"/>
    <property type="match status" value="1"/>
</dbReference>
<protein>
    <recommendedName>
        <fullName evidence="6">Peptidyl-prolyl cis-trans isomerase</fullName>
        <ecNumber evidence="6">5.2.1.8</ecNumber>
    </recommendedName>
</protein>
<evidence type="ECO:0000256" key="7">
    <source>
        <dbReference type="SAM" id="SignalP"/>
    </source>
</evidence>
<dbReference type="RefSeq" id="WP_114339857.1">
    <property type="nucleotide sequence ID" value="NZ_QPID01000014.1"/>
</dbReference>
<feature type="signal peptide" evidence="7">
    <location>
        <begin position="1"/>
        <end position="24"/>
    </location>
</feature>
<dbReference type="InterPro" id="IPR046357">
    <property type="entry name" value="PPIase_dom_sf"/>
</dbReference>
<evidence type="ECO:0000259" key="8">
    <source>
        <dbReference type="PROSITE" id="PS50059"/>
    </source>
</evidence>
<dbReference type="Proteomes" id="UP000252558">
    <property type="component" value="Unassembled WGS sequence"/>
</dbReference>
<keyword evidence="4 5" id="KW-0413">Isomerase</keyword>
<comment type="catalytic activity">
    <reaction evidence="1 5 6">
        <text>[protein]-peptidylproline (omega=180) = [protein]-peptidylproline (omega=0)</text>
        <dbReference type="Rhea" id="RHEA:16237"/>
        <dbReference type="Rhea" id="RHEA-COMP:10747"/>
        <dbReference type="Rhea" id="RHEA-COMP:10748"/>
        <dbReference type="ChEBI" id="CHEBI:83833"/>
        <dbReference type="ChEBI" id="CHEBI:83834"/>
        <dbReference type="EC" id="5.2.1.8"/>
    </reaction>
</comment>
<dbReference type="OrthoDB" id="9814548at2"/>
<feature type="chain" id="PRO_5016869473" description="Peptidyl-prolyl cis-trans isomerase" evidence="7">
    <location>
        <begin position="25"/>
        <end position="260"/>
    </location>
</feature>